<sequence>MLLAARFARSLLRSAVRPGPARRGIVSGPPQEPLGPGESVVGFLAMFIACMGPAGWVLAHLDDYKKRE</sequence>
<dbReference type="GO" id="GO:0045277">
    <property type="term" value="C:respiratory chain complex IV"/>
    <property type="evidence" value="ECO:0007669"/>
    <property type="project" value="InterPro"/>
</dbReference>
<keyword evidence="12" id="KW-1185">Reference proteome</keyword>
<evidence type="ECO:0000256" key="1">
    <source>
        <dbReference type="ARBA" id="ARBA00004434"/>
    </source>
</evidence>
<dbReference type="Pfam" id="PF02285">
    <property type="entry name" value="COX8"/>
    <property type="match status" value="1"/>
</dbReference>
<evidence type="ECO:0000256" key="10">
    <source>
        <dbReference type="SAM" id="Phobius"/>
    </source>
</evidence>
<dbReference type="FunFam" id="4.10.81.10:FF:000001">
    <property type="entry name" value="Cytochrome c oxidase subunit 8B, mitochondrial"/>
    <property type="match status" value="1"/>
</dbReference>
<comment type="similarity">
    <text evidence="3">Belongs to the cytochrome c oxidase VIII family.</text>
</comment>
<dbReference type="SUPFAM" id="SSF81431">
    <property type="entry name" value="Mitochondrial cytochrome c oxidase subunit VIIIb (aka IX)"/>
    <property type="match status" value="1"/>
</dbReference>
<feature type="transmembrane region" description="Helical" evidence="10">
    <location>
        <begin position="39"/>
        <end position="59"/>
    </location>
</feature>
<keyword evidence="4 10" id="KW-0812">Transmembrane</keyword>
<keyword evidence="6" id="KW-0809">Transit peptide</keyword>
<dbReference type="CDD" id="cd00930">
    <property type="entry name" value="Cyt_c_Oxidase_VIII"/>
    <property type="match status" value="1"/>
</dbReference>
<dbReference type="GO" id="GO:0005743">
    <property type="term" value="C:mitochondrial inner membrane"/>
    <property type="evidence" value="ECO:0007669"/>
    <property type="project" value="UniProtKB-SubCell"/>
</dbReference>
<accession>A0A7K6RY40</accession>
<keyword evidence="7 10" id="KW-1133">Transmembrane helix</keyword>
<comment type="subcellular location">
    <subcellularLocation>
        <location evidence="1">Mitochondrion inner membrane</location>
        <topology evidence="1">Single-pass membrane protein</topology>
    </subcellularLocation>
</comment>
<comment type="pathway">
    <text evidence="2">Energy metabolism; oxidative phosphorylation.</text>
</comment>
<dbReference type="OrthoDB" id="8931496at2759"/>
<feature type="non-terminal residue" evidence="11">
    <location>
        <position position="1"/>
    </location>
</feature>
<keyword evidence="5" id="KW-0999">Mitochondrion inner membrane</keyword>
<evidence type="ECO:0000256" key="9">
    <source>
        <dbReference type="ARBA" id="ARBA00023136"/>
    </source>
</evidence>
<dbReference type="PANTHER" id="PTHR16717">
    <property type="entry name" value="CYTOCHROME C OXIDASE POLYPEPTIDE VIII"/>
    <property type="match status" value="1"/>
</dbReference>
<organism evidence="11 12">
    <name type="scientific">Rhynochetos jubatus</name>
    <name type="common">kagu</name>
    <dbReference type="NCBI Taxonomy" id="54386"/>
    <lineage>
        <taxon>Eukaryota</taxon>
        <taxon>Metazoa</taxon>
        <taxon>Chordata</taxon>
        <taxon>Craniata</taxon>
        <taxon>Vertebrata</taxon>
        <taxon>Euteleostomi</taxon>
        <taxon>Archelosauria</taxon>
        <taxon>Archosauria</taxon>
        <taxon>Dinosauria</taxon>
        <taxon>Saurischia</taxon>
        <taxon>Theropoda</taxon>
        <taxon>Coelurosauria</taxon>
        <taxon>Aves</taxon>
        <taxon>Neognathae</taxon>
        <taxon>Neoaves</taxon>
        <taxon>Phaethontimorphae</taxon>
        <taxon>Eurypygiformes</taxon>
        <taxon>Rhynochetidae</taxon>
        <taxon>Rhynochetos</taxon>
    </lineage>
</organism>
<name>A0A7K6RY40_9AVES</name>
<evidence type="ECO:0000256" key="6">
    <source>
        <dbReference type="ARBA" id="ARBA00022946"/>
    </source>
</evidence>
<evidence type="ECO:0000256" key="4">
    <source>
        <dbReference type="ARBA" id="ARBA00022692"/>
    </source>
</evidence>
<protein>
    <submittedName>
        <fullName evidence="11">COX8A oxidase</fullName>
    </submittedName>
</protein>
<keyword evidence="8" id="KW-0496">Mitochondrion</keyword>
<dbReference type="PANTHER" id="PTHR16717:SF5">
    <property type="entry name" value="CYTOCHROME C OXIDASE SUBUNIT 8, ISOFORM A"/>
    <property type="match status" value="1"/>
</dbReference>
<evidence type="ECO:0000313" key="12">
    <source>
        <dbReference type="Proteomes" id="UP000570016"/>
    </source>
</evidence>
<comment type="caution">
    <text evidence="11">The sequence shown here is derived from an EMBL/GenBank/DDBJ whole genome shotgun (WGS) entry which is preliminary data.</text>
</comment>
<evidence type="ECO:0000256" key="5">
    <source>
        <dbReference type="ARBA" id="ARBA00022792"/>
    </source>
</evidence>
<evidence type="ECO:0000256" key="2">
    <source>
        <dbReference type="ARBA" id="ARBA00004673"/>
    </source>
</evidence>
<evidence type="ECO:0000313" key="11">
    <source>
        <dbReference type="EMBL" id="NWW90861.1"/>
    </source>
</evidence>
<reference evidence="11 12" key="1">
    <citation type="submission" date="2019-09" db="EMBL/GenBank/DDBJ databases">
        <title>Bird 10,000 Genomes (B10K) Project - Family phase.</title>
        <authorList>
            <person name="Zhang G."/>
        </authorList>
    </citation>
    <scope>NUCLEOTIDE SEQUENCE [LARGE SCALE GENOMIC DNA]</scope>
    <source>
        <strain evidence="11">B10K-DU-029-58</strain>
        <tissue evidence="11">Muscle</tissue>
    </source>
</reference>
<proteinExistence type="inferred from homology"/>
<dbReference type="AlphaFoldDB" id="A0A7K6RY40"/>
<evidence type="ECO:0000256" key="8">
    <source>
        <dbReference type="ARBA" id="ARBA00023128"/>
    </source>
</evidence>
<dbReference type="Gene3D" id="4.10.81.10">
    <property type="entry name" value="Cytochrome c oxidase, subunit 8"/>
    <property type="match status" value="1"/>
</dbReference>
<keyword evidence="9 10" id="KW-0472">Membrane</keyword>
<evidence type="ECO:0000256" key="7">
    <source>
        <dbReference type="ARBA" id="ARBA00022989"/>
    </source>
</evidence>
<dbReference type="UniPathway" id="UPA00705"/>
<dbReference type="GO" id="GO:0006123">
    <property type="term" value="P:mitochondrial electron transport, cytochrome c to oxygen"/>
    <property type="evidence" value="ECO:0007669"/>
    <property type="project" value="InterPro"/>
</dbReference>
<feature type="non-terminal residue" evidence="11">
    <location>
        <position position="68"/>
    </location>
</feature>
<dbReference type="Proteomes" id="UP000570016">
    <property type="component" value="Unassembled WGS sequence"/>
</dbReference>
<evidence type="ECO:0000256" key="3">
    <source>
        <dbReference type="ARBA" id="ARBA00010117"/>
    </source>
</evidence>
<dbReference type="InterPro" id="IPR003205">
    <property type="entry name" value="Cyt_c_oxidase_su8"/>
</dbReference>
<gene>
    <name evidence="11" type="primary">Cox8a</name>
    <name evidence="11" type="ORF">RHYJUB_R12901</name>
</gene>
<dbReference type="EMBL" id="VZRY01003437">
    <property type="protein sequence ID" value="NWW90861.1"/>
    <property type="molecule type" value="Genomic_DNA"/>
</dbReference>
<dbReference type="InterPro" id="IPR036548">
    <property type="entry name" value="Cyt_c_oxidase_su8_sf"/>
</dbReference>